<evidence type="ECO:0000313" key="2">
    <source>
        <dbReference type="Proteomes" id="UP000270094"/>
    </source>
</evidence>
<protein>
    <submittedName>
        <fullName evidence="1">Uncharacterized protein</fullName>
    </submittedName>
</protein>
<dbReference type="EMBL" id="UYYB01100332">
    <property type="protein sequence ID" value="VDM77853.1"/>
    <property type="molecule type" value="Genomic_DNA"/>
</dbReference>
<proteinExistence type="predicted"/>
<dbReference type="InterPro" id="IPR027417">
    <property type="entry name" value="P-loop_NTPase"/>
</dbReference>
<name>A0A3P7JAY4_STRVU</name>
<dbReference type="Gene3D" id="3.40.50.300">
    <property type="entry name" value="P-loop containing nucleotide triphosphate hydrolases"/>
    <property type="match status" value="1"/>
</dbReference>
<dbReference type="OrthoDB" id="10420736at2759"/>
<dbReference type="AlphaFoldDB" id="A0A3P7JAY4"/>
<reference evidence="1 2" key="1">
    <citation type="submission" date="2018-11" db="EMBL/GenBank/DDBJ databases">
        <authorList>
            <consortium name="Pathogen Informatics"/>
        </authorList>
    </citation>
    <scope>NUCLEOTIDE SEQUENCE [LARGE SCALE GENOMIC DNA]</scope>
</reference>
<dbReference type="Proteomes" id="UP000270094">
    <property type="component" value="Unassembled WGS sequence"/>
</dbReference>
<keyword evidence="2" id="KW-1185">Reference proteome</keyword>
<sequence>MTLRDLKDLDYQPNQVLGRADLSESEMEQYCKMANAHDFIMSLPQVSLIYSME</sequence>
<gene>
    <name evidence="1" type="ORF">SVUK_LOCUS12851</name>
</gene>
<organism evidence="1 2">
    <name type="scientific">Strongylus vulgaris</name>
    <name type="common">Blood worm</name>
    <dbReference type="NCBI Taxonomy" id="40348"/>
    <lineage>
        <taxon>Eukaryota</taxon>
        <taxon>Metazoa</taxon>
        <taxon>Ecdysozoa</taxon>
        <taxon>Nematoda</taxon>
        <taxon>Chromadorea</taxon>
        <taxon>Rhabditida</taxon>
        <taxon>Rhabditina</taxon>
        <taxon>Rhabditomorpha</taxon>
        <taxon>Strongyloidea</taxon>
        <taxon>Strongylidae</taxon>
        <taxon>Strongylus</taxon>
    </lineage>
</organism>
<evidence type="ECO:0000313" key="1">
    <source>
        <dbReference type="EMBL" id="VDM77853.1"/>
    </source>
</evidence>
<accession>A0A3P7JAY4</accession>